<dbReference type="EMBL" id="FMYE01000043">
    <property type="protein sequence ID" value="SDB78540.1"/>
    <property type="molecule type" value="Genomic_DNA"/>
</dbReference>
<evidence type="ECO:0000313" key="3">
    <source>
        <dbReference type="Proteomes" id="UP000183670"/>
    </source>
</evidence>
<gene>
    <name evidence="2" type="ORF">SAMN05192581_104312</name>
</gene>
<feature type="region of interest" description="Disordered" evidence="1">
    <location>
        <begin position="24"/>
        <end position="137"/>
    </location>
</feature>
<sequence length="156" mass="17452">MEDFLKFLLIAGVILVGIFKEVNKNSKSKKAQNKRPVPPMSSPTEIDPDVVPMPEAWGGPKSLEELLQPKPLKQTPPQQSPKQTAKPAAQQKRKKEEISVSASLANSAAQDKRNSQQGSHYNSHTESTDNEHDFTIHSAEEARRAIIWGEILQRKY</sequence>
<feature type="compositionally biased region" description="Low complexity" evidence="1">
    <location>
        <begin position="66"/>
        <end position="90"/>
    </location>
</feature>
<dbReference type="AlphaFoldDB" id="A0A1G6G968"/>
<protein>
    <recommendedName>
        <fullName evidence="4">Ferrichrome ABC transporter substrate-binding protein</fullName>
    </recommendedName>
</protein>
<dbReference type="Proteomes" id="UP000183670">
    <property type="component" value="Unassembled WGS sequence"/>
</dbReference>
<organism evidence="2 3">
    <name type="scientific">Bacteroides ovatus</name>
    <dbReference type="NCBI Taxonomy" id="28116"/>
    <lineage>
        <taxon>Bacteria</taxon>
        <taxon>Pseudomonadati</taxon>
        <taxon>Bacteroidota</taxon>
        <taxon>Bacteroidia</taxon>
        <taxon>Bacteroidales</taxon>
        <taxon>Bacteroidaceae</taxon>
        <taxon>Bacteroides</taxon>
    </lineage>
</organism>
<name>A0A1G6G968_BACOV</name>
<feature type="compositionally biased region" description="Basic and acidic residues" evidence="1">
    <location>
        <begin position="126"/>
        <end position="137"/>
    </location>
</feature>
<evidence type="ECO:0000313" key="2">
    <source>
        <dbReference type="EMBL" id="SDB78540.1"/>
    </source>
</evidence>
<accession>A0A1G6G968</accession>
<dbReference type="RefSeq" id="WP_074559254.1">
    <property type="nucleotide sequence ID" value="NZ_FMYE01000043.1"/>
</dbReference>
<evidence type="ECO:0008006" key="4">
    <source>
        <dbReference type="Google" id="ProtNLM"/>
    </source>
</evidence>
<evidence type="ECO:0000256" key="1">
    <source>
        <dbReference type="SAM" id="MobiDB-lite"/>
    </source>
</evidence>
<reference evidence="2 3" key="1">
    <citation type="submission" date="2016-10" db="EMBL/GenBank/DDBJ databases">
        <authorList>
            <person name="de Groot N.N."/>
        </authorList>
    </citation>
    <scope>NUCLEOTIDE SEQUENCE [LARGE SCALE GENOMIC DNA]</scope>
    <source>
        <strain evidence="2 3">NLAE-zl-C500</strain>
    </source>
</reference>
<feature type="compositionally biased region" description="Polar residues" evidence="1">
    <location>
        <begin position="100"/>
        <end position="125"/>
    </location>
</feature>
<proteinExistence type="predicted"/>